<comment type="catalytic activity">
    <reaction evidence="20">
        <text>L-seryl-[protein] + ATP = O-phospho-L-seryl-[protein] + ADP + H(+)</text>
        <dbReference type="Rhea" id="RHEA:17989"/>
        <dbReference type="Rhea" id="RHEA-COMP:9863"/>
        <dbReference type="Rhea" id="RHEA-COMP:11604"/>
        <dbReference type="ChEBI" id="CHEBI:15378"/>
        <dbReference type="ChEBI" id="CHEBI:29999"/>
        <dbReference type="ChEBI" id="CHEBI:30616"/>
        <dbReference type="ChEBI" id="CHEBI:83421"/>
        <dbReference type="ChEBI" id="CHEBI:456216"/>
        <dbReference type="EC" id="2.7.11.1"/>
    </reaction>
</comment>
<organism evidence="25">
    <name type="scientific">Oryza glumipatula</name>
    <dbReference type="NCBI Taxonomy" id="40148"/>
    <lineage>
        <taxon>Eukaryota</taxon>
        <taxon>Viridiplantae</taxon>
        <taxon>Streptophyta</taxon>
        <taxon>Embryophyta</taxon>
        <taxon>Tracheophyta</taxon>
        <taxon>Spermatophyta</taxon>
        <taxon>Magnoliopsida</taxon>
        <taxon>Liliopsida</taxon>
        <taxon>Poales</taxon>
        <taxon>Poaceae</taxon>
        <taxon>BOP clade</taxon>
        <taxon>Oryzoideae</taxon>
        <taxon>Oryzeae</taxon>
        <taxon>Oryzinae</taxon>
        <taxon>Oryza</taxon>
    </lineage>
</organism>
<evidence type="ECO:0000256" key="2">
    <source>
        <dbReference type="ARBA" id="ARBA00008684"/>
    </source>
</evidence>
<evidence type="ECO:0000256" key="8">
    <source>
        <dbReference type="ARBA" id="ARBA00022679"/>
    </source>
</evidence>
<keyword evidence="6" id="KW-0597">Phosphoprotein</keyword>
<dbReference type="InterPro" id="IPR013210">
    <property type="entry name" value="LRR_N_plant-typ"/>
</dbReference>
<dbReference type="STRING" id="40148.A0A0E0BL96"/>
<dbReference type="SUPFAM" id="SSF52047">
    <property type="entry name" value="RNI-like"/>
    <property type="match status" value="1"/>
</dbReference>
<keyword evidence="9 22" id="KW-0812">Transmembrane</keyword>
<keyword evidence="4" id="KW-1003">Cell membrane</keyword>
<keyword evidence="17" id="KW-0675">Receptor</keyword>
<evidence type="ECO:0000259" key="24">
    <source>
        <dbReference type="PROSITE" id="PS50011"/>
    </source>
</evidence>
<keyword evidence="11" id="KW-0677">Repeat</keyword>
<evidence type="ECO:0000313" key="26">
    <source>
        <dbReference type="Proteomes" id="UP000026961"/>
    </source>
</evidence>
<keyword evidence="26" id="KW-1185">Reference proteome</keyword>
<evidence type="ECO:0000256" key="10">
    <source>
        <dbReference type="ARBA" id="ARBA00022729"/>
    </source>
</evidence>
<dbReference type="InterPro" id="IPR000719">
    <property type="entry name" value="Prot_kinase_dom"/>
</dbReference>
<dbReference type="InterPro" id="IPR003591">
    <property type="entry name" value="Leu-rich_rpt_typical-subtyp"/>
</dbReference>
<keyword evidence="10 23" id="KW-0732">Signal</keyword>
<dbReference type="InterPro" id="IPR011009">
    <property type="entry name" value="Kinase-like_dom_sf"/>
</dbReference>
<evidence type="ECO:0000256" key="7">
    <source>
        <dbReference type="ARBA" id="ARBA00022614"/>
    </source>
</evidence>
<dbReference type="InterPro" id="IPR008271">
    <property type="entry name" value="Ser/Thr_kinase_AS"/>
</dbReference>
<comment type="similarity">
    <text evidence="2">Belongs to the protein kinase superfamily. Ser/Thr protein kinase family.</text>
</comment>
<dbReference type="EC" id="2.7.11.1" evidence="3"/>
<evidence type="ECO:0000256" key="14">
    <source>
        <dbReference type="ARBA" id="ARBA00022840"/>
    </source>
</evidence>
<dbReference type="GO" id="GO:0005886">
    <property type="term" value="C:plasma membrane"/>
    <property type="evidence" value="ECO:0007669"/>
    <property type="project" value="UniProtKB-SubCell"/>
</dbReference>
<feature type="transmembrane region" description="Helical" evidence="22">
    <location>
        <begin position="830"/>
        <end position="849"/>
    </location>
</feature>
<dbReference type="PROSITE" id="PS00107">
    <property type="entry name" value="PROTEIN_KINASE_ATP"/>
    <property type="match status" value="1"/>
</dbReference>
<evidence type="ECO:0000256" key="17">
    <source>
        <dbReference type="ARBA" id="ARBA00023170"/>
    </source>
</evidence>
<dbReference type="Pfam" id="PF00560">
    <property type="entry name" value="LRR_1"/>
    <property type="match status" value="4"/>
</dbReference>
<feature type="signal peptide" evidence="23">
    <location>
        <begin position="1"/>
        <end position="16"/>
    </location>
</feature>
<evidence type="ECO:0000256" key="12">
    <source>
        <dbReference type="ARBA" id="ARBA00022741"/>
    </source>
</evidence>
<dbReference type="InterPro" id="IPR001611">
    <property type="entry name" value="Leu-rich_rpt"/>
</dbReference>
<sequence length="892" mass="98716">MLFVLELLLLLHGVGGIRCSTVPENSTDMLSLLTFRKAINDPAGALSNWDTRAPHCQWNGVRCTTKHPGRITALNLAGQGLSGTISASLGNLTFVRTLDLSSNNFSGQMPDLSNLQKMQVLNLSYNSLDGIIPDTLTNYRIYLELNQLEGNIPDELSQFTNVTVLGLADNMLSELSGNQLGGTLPINMGDHFTNLKIHYMSHNMLEGYIPASLGNASMLEEIVFQFNNFTGQIPTSFGELPKIRKFDLQANNLRAKDSESWSFLNALGNCTTLEMLSLARNQLHGVIPDSIGNLPTNLEILTLGGNNLSGIVPPSIGNLSGLIQLTLDVNNLTGSISPWIGNLKYLQSHTTLLGKPSTTLKAGSYLNDLEGTIPLEIGNLRQLIYLKLTSNKLTGKIPDALEMCQNLVTIQMDQNCFTGAIPISFENLKGLSVLNLSHNSLSGTIPTLLGDLPLLSKLDLSYNNLQGEIPRNGLFRNATSVYLEGNRGLCGGVMDLHMPSCHQVSHRIERTRNWARLLIPIFGFLSLTVLICLIYLVKKTTRRTYLSLLSFGKQFPRVSYKDLAQATGNFSRLNLIGRGSYSSVYRAKLSPVKIQVAIKVFDLEMRCADKSFVSECEILSFKKKECEILRSIRHRNLLPILTACSTIDYSGNAFKALIYEYMPNGNLDILSQKINIAVDIANALSYLHHECESSIVHCDLKPTNILLDNDMNAYLGDFGISSLILESRFASLRQSSPNSSIGLKGTIGYIAPEYARCGHASTCGDVYSFGIVLLEMLIGKRPTDPMFENELNIVNFVEKNFPEQIPQIIDVQLQEEYKGINQAMTKKENCFYVCLLSVVQVALSCTPLIPKERMNMREIAIKLHAIRASYAEATNREHLLCRRELQCVMEVV</sequence>
<dbReference type="GO" id="GO:0004674">
    <property type="term" value="F:protein serine/threonine kinase activity"/>
    <property type="evidence" value="ECO:0007669"/>
    <property type="project" value="UniProtKB-KW"/>
</dbReference>
<keyword evidence="13" id="KW-0418">Kinase</keyword>
<evidence type="ECO:0000256" key="16">
    <source>
        <dbReference type="ARBA" id="ARBA00023136"/>
    </source>
</evidence>
<dbReference type="Gene3D" id="3.80.10.10">
    <property type="entry name" value="Ribonuclease Inhibitor"/>
    <property type="match status" value="2"/>
</dbReference>
<dbReference type="SUPFAM" id="SSF52058">
    <property type="entry name" value="L domain-like"/>
    <property type="match status" value="1"/>
</dbReference>
<keyword evidence="15 22" id="KW-1133">Transmembrane helix</keyword>
<dbReference type="InterPro" id="IPR032675">
    <property type="entry name" value="LRR_dom_sf"/>
</dbReference>
<dbReference type="FunFam" id="1.10.510.10:FF:000358">
    <property type="entry name" value="Putative leucine-rich repeat receptor-like serine/threonine-protein kinase"/>
    <property type="match status" value="1"/>
</dbReference>
<protein>
    <recommendedName>
        <fullName evidence="3">non-specific serine/threonine protein kinase</fullName>
        <ecNumber evidence="3">2.7.11.1</ecNumber>
    </recommendedName>
</protein>
<dbReference type="Gramene" id="OGLUM11G19440.1">
    <property type="protein sequence ID" value="OGLUM11G19440.1"/>
    <property type="gene ID" value="OGLUM11G19440"/>
</dbReference>
<dbReference type="Pfam" id="PF00069">
    <property type="entry name" value="Pkinase"/>
    <property type="match status" value="1"/>
</dbReference>
<dbReference type="FunFam" id="3.80.10.10:FF:000275">
    <property type="entry name" value="Leucine-rich repeat receptor-like protein kinase"/>
    <property type="match status" value="1"/>
</dbReference>
<keyword evidence="12 21" id="KW-0547">Nucleotide-binding</keyword>
<evidence type="ECO:0000256" key="4">
    <source>
        <dbReference type="ARBA" id="ARBA00022475"/>
    </source>
</evidence>
<dbReference type="PANTHER" id="PTHR48053">
    <property type="entry name" value="LEUCINE RICH REPEAT FAMILY PROTEIN, EXPRESSED"/>
    <property type="match status" value="1"/>
</dbReference>
<dbReference type="PROSITE" id="PS00108">
    <property type="entry name" value="PROTEIN_KINASE_ST"/>
    <property type="match status" value="1"/>
</dbReference>
<feature type="transmembrane region" description="Helical" evidence="22">
    <location>
        <begin position="514"/>
        <end position="537"/>
    </location>
</feature>
<reference evidence="25" key="2">
    <citation type="submission" date="2018-05" db="EMBL/GenBank/DDBJ databases">
        <title>OgluRS3 (Oryza glumaepatula Reference Sequence Version 3).</title>
        <authorList>
            <person name="Zhang J."/>
            <person name="Kudrna D."/>
            <person name="Lee S."/>
            <person name="Talag J."/>
            <person name="Welchert J."/>
            <person name="Wing R.A."/>
        </authorList>
    </citation>
    <scope>NUCLEOTIDE SEQUENCE [LARGE SCALE GENOMIC DNA]</scope>
</reference>
<keyword evidence="7" id="KW-0433">Leucine-rich repeat</keyword>
<evidence type="ECO:0000313" key="25">
    <source>
        <dbReference type="EnsemblPlants" id="OGLUM11G19440.1"/>
    </source>
</evidence>
<dbReference type="Pfam" id="PF13855">
    <property type="entry name" value="LRR_8"/>
    <property type="match status" value="1"/>
</dbReference>
<comment type="subcellular location">
    <subcellularLocation>
        <location evidence="1">Cell membrane</location>
        <topology evidence="1">Single-pass membrane protein</topology>
    </subcellularLocation>
</comment>
<accession>A0A0E0BL96</accession>
<evidence type="ECO:0000256" key="13">
    <source>
        <dbReference type="ARBA" id="ARBA00022777"/>
    </source>
</evidence>
<dbReference type="SMART" id="SM00220">
    <property type="entry name" value="S_TKc"/>
    <property type="match status" value="1"/>
</dbReference>
<feature type="chain" id="PRO_5002354835" description="non-specific serine/threonine protein kinase" evidence="23">
    <location>
        <begin position="17"/>
        <end position="892"/>
    </location>
</feature>
<dbReference type="FunFam" id="3.80.10.10:FF:000095">
    <property type="entry name" value="LRR receptor-like serine/threonine-protein kinase GSO1"/>
    <property type="match status" value="1"/>
</dbReference>
<evidence type="ECO:0000256" key="3">
    <source>
        <dbReference type="ARBA" id="ARBA00012513"/>
    </source>
</evidence>
<evidence type="ECO:0000256" key="19">
    <source>
        <dbReference type="ARBA" id="ARBA00047899"/>
    </source>
</evidence>
<evidence type="ECO:0000256" key="20">
    <source>
        <dbReference type="ARBA" id="ARBA00048679"/>
    </source>
</evidence>
<keyword evidence="18" id="KW-0325">Glycoprotein</keyword>
<dbReference type="InterPro" id="IPR017441">
    <property type="entry name" value="Protein_kinase_ATP_BS"/>
</dbReference>
<evidence type="ECO:0000256" key="22">
    <source>
        <dbReference type="SAM" id="Phobius"/>
    </source>
</evidence>
<dbReference type="HOGENOM" id="CLU_000288_22_0_1"/>
<name>A0A0E0BL96_9ORYZ</name>
<evidence type="ECO:0000256" key="1">
    <source>
        <dbReference type="ARBA" id="ARBA00004162"/>
    </source>
</evidence>
<dbReference type="InterPro" id="IPR051716">
    <property type="entry name" value="Plant_RL_S/T_kinase"/>
</dbReference>
<evidence type="ECO:0000256" key="18">
    <source>
        <dbReference type="ARBA" id="ARBA00023180"/>
    </source>
</evidence>
<evidence type="ECO:0000256" key="23">
    <source>
        <dbReference type="SAM" id="SignalP"/>
    </source>
</evidence>
<feature type="binding site" evidence="21">
    <location>
        <position position="599"/>
    </location>
    <ligand>
        <name>ATP</name>
        <dbReference type="ChEBI" id="CHEBI:30616"/>
    </ligand>
</feature>
<keyword evidence="14 21" id="KW-0067">ATP-binding</keyword>
<reference evidence="25" key="1">
    <citation type="submission" date="2015-04" db="UniProtKB">
        <authorList>
            <consortium name="EnsemblPlants"/>
        </authorList>
    </citation>
    <scope>IDENTIFICATION</scope>
</reference>
<keyword evidence="16 22" id="KW-0472">Membrane</keyword>
<evidence type="ECO:0000256" key="5">
    <source>
        <dbReference type="ARBA" id="ARBA00022527"/>
    </source>
</evidence>
<dbReference type="Gene3D" id="3.30.200.20">
    <property type="entry name" value="Phosphorylase Kinase, domain 1"/>
    <property type="match status" value="1"/>
</dbReference>
<evidence type="ECO:0000256" key="21">
    <source>
        <dbReference type="PROSITE-ProRule" id="PRU10141"/>
    </source>
</evidence>
<comment type="catalytic activity">
    <reaction evidence="19">
        <text>L-threonyl-[protein] + ATP = O-phospho-L-threonyl-[protein] + ADP + H(+)</text>
        <dbReference type="Rhea" id="RHEA:46608"/>
        <dbReference type="Rhea" id="RHEA-COMP:11060"/>
        <dbReference type="Rhea" id="RHEA-COMP:11605"/>
        <dbReference type="ChEBI" id="CHEBI:15378"/>
        <dbReference type="ChEBI" id="CHEBI:30013"/>
        <dbReference type="ChEBI" id="CHEBI:30616"/>
        <dbReference type="ChEBI" id="CHEBI:61977"/>
        <dbReference type="ChEBI" id="CHEBI:456216"/>
        <dbReference type="EC" id="2.7.11.1"/>
    </reaction>
</comment>
<keyword evidence="5" id="KW-0723">Serine/threonine-protein kinase</keyword>
<evidence type="ECO:0000256" key="11">
    <source>
        <dbReference type="ARBA" id="ARBA00022737"/>
    </source>
</evidence>
<dbReference type="EnsemblPlants" id="OGLUM11G19440.1">
    <property type="protein sequence ID" value="OGLUM11G19440.1"/>
    <property type="gene ID" value="OGLUM11G19440"/>
</dbReference>
<proteinExistence type="inferred from homology"/>
<dbReference type="Proteomes" id="UP000026961">
    <property type="component" value="Chromosome 11"/>
</dbReference>
<dbReference type="Pfam" id="PF08263">
    <property type="entry name" value="LRRNT_2"/>
    <property type="match status" value="1"/>
</dbReference>
<keyword evidence="8" id="KW-0808">Transferase</keyword>
<dbReference type="PROSITE" id="PS50011">
    <property type="entry name" value="PROTEIN_KINASE_DOM"/>
    <property type="match status" value="1"/>
</dbReference>
<dbReference type="GO" id="GO:0005524">
    <property type="term" value="F:ATP binding"/>
    <property type="evidence" value="ECO:0007669"/>
    <property type="project" value="UniProtKB-UniRule"/>
</dbReference>
<dbReference type="SMART" id="SM00369">
    <property type="entry name" value="LRR_TYP"/>
    <property type="match status" value="7"/>
</dbReference>
<evidence type="ECO:0000256" key="9">
    <source>
        <dbReference type="ARBA" id="ARBA00022692"/>
    </source>
</evidence>
<feature type="domain" description="Protein kinase" evidence="24">
    <location>
        <begin position="570"/>
        <end position="867"/>
    </location>
</feature>
<evidence type="ECO:0000256" key="6">
    <source>
        <dbReference type="ARBA" id="ARBA00022553"/>
    </source>
</evidence>
<dbReference type="PANTHER" id="PTHR48053:SF6">
    <property type="entry name" value="PROTEIN KINASE DOMAIN-CONTAINING PROTEIN"/>
    <property type="match status" value="1"/>
</dbReference>
<dbReference type="SUPFAM" id="SSF56112">
    <property type="entry name" value="Protein kinase-like (PK-like)"/>
    <property type="match status" value="1"/>
</dbReference>
<evidence type="ECO:0000256" key="15">
    <source>
        <dbReference type="ARBA" id="ARBA00022989"/>
    </source>
</evidence>
<dbReference type="AlphaFoldDB" id="A0A0E0BL96"/>
<dbReference type="Gene3D" id="1.10.510.10">
    <property type="entry name" value="Transferase(Phosphotransferase) domain 1"/>
    <property type="match status" value="1"/>
</dbReference>